<dbReference type="Gene3D" id="1.10.8.60">
    <property type="match status" value="1"/>
</dbReference>
<dbReference type="EC" id="2.7.7.7" evidence="2"/>
<evidence type="ECO:0000313" key="13">
    <source>
        <dbReference type="EMBL" id="MBD8047985.1"/>
    </source>
</evidence>
<dbReference type="EMBL" id="JACSQB010000107">
    <property type="protein sequence ID" value="MBD8047985.1"/>
    <property type="molecule type" value="Genomic_DNA"/>
</dbReference>
<keyword evidence="14" id="KW-1185">Reference proteome</keyword>
<keyword evidence="5" id="KW-0235">DNA replication</keyword>
<protein>
    <recommendedName>
        <fullName evidence="2">DNA-directed DNA polymerase</fullName>
        <ecNumber evidence="2">2.7.7.7</ecNumber>
    </recommendedName>
</protein>
<dbReference type="InterPro" id="IPR022754">
    <property type="entry name" value="DNA_pol_III_gamma-3"/>
</dbReference>
<keyword evidence="7" id="KW-0547">Nucleotide-binding</keyword>
<dbReference type="NCBIfam" id="NF004046">
    <property type="entry name" value="PRK05563.1"/>
    <property type="match status" value="1"/>
</dbReference>
<evidence type="ECO:0000256" key="1">
    <source>
        <dbReference type="ARBA" id="ARBA00006360"/>
    </source>
</evidence>
<sequence>MAYTALYREYRPKTFKDVVGQVHITTTLKNAIKTKRIAHAYLLCGTRGTGKTSTAKIISKAVNCLNPKDGEPCNECEMCNKINSGTAIDVVELDAASHNGVDNIRDIIEDVQYPPQEAKYKVYIIDEVHMLSVGAVNAFLKTLEEPPNRVIFILATTDPQKLPITILSRCQRFDFKRIKNEDIFLMLRNIIDHMGIYAEDKSLKLVARISDGAARDALSILDQAISMSDGRVEYENIVQMLGLMTNEGLVKLTDAVIDKDIERAIREINEVVELGKDIHLFIKDMTTHMRNLMMIKISDNPDEVLDMSLENIDILKNQAHKIRVEEIMRYIKILQEAEEDSKYSKQGRIYLELAVIKMCKIEYDTSMEIMLSRLNKIEESIKNGTIKVSENKIGEINNIKKVNTPTSKPKTESIVKEDVANMESDIEESYGESNITLEMVKKSFKDIQQLLKARKNMVLAAALMVSEVNYIKGNVINIIFSKEYSFHKNRLEKDDSRQIINDIFSEVLKEKVRVTYSIDEPKEVEKPKEEILFDTFSKDLVEIVDE</sequence>
<keyword evidence="9" id="KW-0067">ATP-binding</keyword>
<dbReference type="SUPFAM" id="SSF52540">
    <property type="entry name" value="P-loop containing nucleoside triphosphate hydrolases"/>
    <property type="match status" value="1"/>
</dbReference>
<dbReference type="InterPro" id="IPR012763">
    <property type="entry name" value="DNA_pol_III_sug/sutau_N"/>
</dbReference>
<reference evidence="13 14" key="1">
    <citation type="submission" date="2020-08" db="EMBL/GenBank/DDBJ databases">
        <title>A Genomic Blueprint of the Chicken Gut Microbiome.</title>
        <authorList>
            <person name="Gilroy R."/>
            <person name="Ravi A."/>
            <person name="Getino M."/>
            <person name="Pursley I."/>
            <person name="Horton D.L."/>
            <person name="Alikhan N.-F."/>
            <person name="Baker D."/>
            <person name="Gharbi K."/>
            <person name="Hall N."/>
            <person name="Watson M."/>
            <person name="Adriaenssens E.M."/>
            <person name="Foster-Nyarko E."/>
            <person name="Jarju S."/>
            <person name="Secka A."/>
            <person name="Antonio M."/>
            <person name="Oren A."/>
            <person name="Chaudhuri R."/>
            <person name="La Ragione R.M."/>
            <person name="Hildebrand F."/>
            <person name="Pallen M.J."/>
        </authorList>
    </citation>
    <scope>NUCLEOTIDE SEQUENCE [LARGE SCALE GENOMIC DNA]</scope>
    <source>
        <strain evidence="13 14">N37</strain>
    </source>
</reference>
<comment type="similarity">
    <text evidence="1">Belongs to the DnaX/STICHEL family.</text>
</comment>
<proteinExistence type="inferred from homology"/>
<dbReference type="InterPro" id="IPR050238">
    <property type="entry name" value="DNA_Rep/Repair_Clamp_Loader"/>
</dbReference>
<keyword evidence="10" id="KW-0239">DNA-directed DNA polymerase</keyword>
<accession>A0ABR8YUT1</accession>
<dbReference type="PANTHER" id="PTHR11669:SF0">
    <property type="entry name" value="PROTEIN STICHEL-LIKE 2"/>
    <property type="match status" value="1"/>
</dbReference>
<dbReference type="InterPro" id="IPR003593">
    <property type="entry name" value="AAA+_ATPase"/>
</dbReference>
<dbReference type="InterPro" id="IPR008921">
    <property type="entry name" value="DNA_pol3_clamp-load_cplx_C"/>
</dbReference>
<evidence type="ECO:0000313" key="14">
    <source>
        <dbReference type="Proteomes" id="UP000627166"/>
    </source>
</evidence>
<comment type="catalytic activity">
    <reaction evidence="11">
        <text>DNA(n) + a 2'-deoxyribonucleoside 5'-triphosphate = DNA(n+1) + diphosphate</text>
        <dbReference type="Rhea" id="RHEA:22508"/>
        <dbReference type="Rhea" id="RHEA-COMP:17339"/>
        <dbReference type="Rhea" id="RHEA-COMP:17340"/>
        <dbReference type="ChEBI" id="CHEBI:33019"/>
        <dbReference type="ChEBI" id="CHEBI:61560"/>
        <dbReference type="ChEBI" id="CHEBI:173112"/>
        <dbReference type="EC" id="2.7.7.7"/>
    </reaction>
</comment>
<organism evidence="13 14">
    <name type="scientific">Clostridium faecium</name>
    <dbReference type="NCBI Taxonomy" id="2762223"/>
    <lineage>
        <taxon>Bacteria</taxon>
        <taxon>Bacillati</taxon>
        <taxon>Bacillota</taxon>
        <taxon>Clostridia</taxon>
        <taxon>Eubacteriales</taxon>
        <taxon>Clostridiaceae</taxon>
        <taxon>Clostridium</taxon>
    </lineage>
</organism>
<feature type="domain" description="AAA+ ATPase" evidence="12">
    <location>
        <begin position="37"/>
        <end position="179"/>
    </location>
</feature>
<dbReference type="Pfam" id="PF12169">
    <property type="entry name" value="DNA_pol3_gamma3"/>
    <property type="match status" value="1"/>
</dbReference>
<evidence type="ECO:0000256" key="10">
    <source>
        <dbReference type="ARBA" id="ARBA00022932"/>
    </source>
</evidence>
<evidence type="ECO:0000256" key="8">
    <source>
        <dbReference type="ARBA" id="ARBA00022833"/>
    </source>
</evidence>
<dbReference type="Gene3D" id="3.40.50.300">
    <property type="entry name" value="P-loop containing nucleotide triphosphate hydrolases"/>
    <property type="match status" value="1"/>
</dbReference>
<name>A0ABR8YUT1_9CLOT</name>
<keyword evidence="4 13" id="KW-0548">Nucleotidyltransferase</keyword>
<dbReference type="SUPFAM" id="SSF48019">
    <property type="entry name" value="post-AAA+ oligomerization domain-like"/>
    <property type="match status" value="1"/>
</dbReference>
<keyword evidence="6" id="KW-0479">Metal-binding</keyword>
<dbReference type="NCBIfam" id="TIGR02397">
    <property type="entry name" value="dnaX_nterm"/>
    <property type="match status" value="1"/>
</dbReference>
<dbReference type="RefSeq" id="WP_191740941.1">
    <property type="nucleotide sequence ID" value="NZ_JACSQB010000107.1"/>
</dbReference>
<keyword evidence="8" id="KW-0862">Zinc</keyword>
<keyword evidence="3 13" id="KW-0808">Transferase</keyword>
<evidence type="ECO:0000256" key="4">
    <source>
        <dbReference type="ARBA" id="ARBA00022695"/>
    </source>
</evidence>
<evidence type="ECO:0000256" key="11">
    <source>
        <dbReference type="ARBA" id="ARBA00049244"/>
    </source>
</evidence>
<gene>
    <name evidence="13" type="primary">dnaX</name>
    <name evidence="13" type="ORF">H9637_13200</name>
</gene>
<dbReference type="CDD" id="cd00009">
    <property type="entry name" value="AAA"/>
    <property type="match status" value="1"/>
</dbReference>
<evidence type="ECO:0000256" key="9">
    <source>
        <dbReference type="ARBA" id="ARBA00022840"/>
    </source>
</evidence>
<dbReference type="PANTHER" id="PTHR11669">
    <property type="entry name" value="REPLICATION FACTOR C / DNA POLYMERASE III GAMMA-TAU SUBUNIT"/>
    <property type="match status" value="1"/>
</dbReference>
<dbReference type="Pfam" id="PF13177">
    <property type="entry name" value="DNA_pol3_delta2"/>
    <property type="match status" value="1"/>
</dbReference>
<dbReference type="Pfam" id="PF22608">
    <property type="entry name" value="DNAX_ATPase_lid"/>
    <property type="match status" value="1"/>
</dbReference>
<evidence type="ECO:0000256" key="3">
    <source>
        <dbReference type="ARBA" id="ARBA00022679"/>
    </source>
</evidence>
<evidence type="ECO:0000256" key="5">
    <source>
        <dbReference type="ARBA" id="ARBA00022705"/>
    </source>
</evidence>
<dbReference type="SMART" id="SM00382">
    <property type="entry name" value="AAA"/>
    <property type="match status" value="1"/>
</dbReference>
<dbReference type="Gene3D" id="1.20.272.10">
    <property type="match status" value="1"/>
</dbReference>
<dbReference type="InterPro" id="IPR045085">
    <property type="entry name" value="HLD_clamp_pol_III_gamma_tau"/>
</dbReference>
<comment type="caution">
    <text evidence="13">The sequence shown here is derived from an EMBL/GenBank/DDBJ whole genome shotgun (WGS) entry which is preliminary data.</text>
</comment>
<dbReference type="GO" id="GO:0003887">
    <property type="term" value="F:DNA-directed DNA polymerase activity"/>
    <property type="evidence" value="ECO:0007669"/>
    <property type="project" value="UniProtKB-EC"/>
</dbReference>
<evidence type="ECO:0000256" key="6">
    <source>
        <dbReference type="ARBA" id="ARBA00022723"/>
    </source>
</evidence>
<evidence type="ECO:0000259" key="12">
    <source>
        <dbReference type="SMART" id="SM00382"/>
    </source>
</evidence>
<dbReference type="CDD" id="cd18137">
    <property type="entry name" value="HLD_clamp_pol_III_gamma_tau"/>
    <property type="match status" value="1"/>
</dbReference>
<dbReference type="InterPro" id="IPR027417">
    <property type="entry name" value="P-loop_NTPase"/>
</dbReference>
<evidence type="ECO:0000256" key="2">
    <source>
        <dbReference type="ARBA" id="ARBA00012417"/>
    </source>
</evidence>
<evidence type="ECO:0000256" key="7">
    <source>
        <dbReference type="ARBA" id="ARBA00022741"/>
    </source>
</evidence>
<dbReference type="Proteomes" id="UP000627166">
    <property type="component" value="Unassembled WGS sequence"/>
</dbReference>